<keyword evidence="4" id="KW-1185">Reference proteome</keyword>
<dbReference type="GO" id="GO:0004029">
    <property type="term" value="F:aldehyde dehydrogenase (NAD+) activity"/>
    <property type="evidence" value="ECO:0007669"/>
    <property type="project" value="TreeGrafter"/>
</dbReference>
<dbReference type="PANTHER" id="PTHR48079:SF6">
    <property type="entry name" value="NAD(P)-BINDING DOMAIN-CONTAINING PROTEIN-RELATED"/>
    <property type="match status" value="1"/>
</dbReference>
<name>A0A0C1RMI5_9CYAN</name>
<dbReference type="AlphaFoldDB" id="A0A0C1RMI5"/>
<dbReference type="OrthoDB" id="9807212at2"/>
<dbReference type="EMBL" id="JHEG04000001">
    <property type="protein sequence ID" value="KAF3887845.1"/>
    <property type="molecule type" value="Genomic_DNA"/>
</dbReference>
<feature type="domain" description="NAD-dependent epimerase/dehydratase" evidence="1">
    <location>
        <begin position="4"/>
        <end position="234"/>
    </location>
</feature>
<evidence type="ECO:0000313" key="2">
    <source>
        <dbReference type="EMBL" id="KAF3887845.1"/>
    </source>
</evidence>
<proteinExistence type="predicted"/>
<dbReference type="RefSeq" id="WP_038088765.1">
    <property type="nucleotide sequence ID" value="NZ_JHEG04000001.1"/>
</dbReference>
<dbReference type="Proteomes" id="UP000029738">
    <property type="component" value="Unassembled WGS sequence"/>
</dbReference>
<reference evidence="3" key="1">
    <citation type="journal article" date="2015" name="Genome Announc.">
        <title>Draft Genome Sequence of Tolypothrix boutellei Strain VB521301.</title>
        <authorList>
            <person name="Chandrababunaidu M.M."/>
            <person name="Singh D."/>
            <person name="Sen D."/>
            <person name="Bhan S."/>
            <person name="Das S."/>
            <person name="Gupta A."/>
            <person name="Adhikary S.P."/>
            <person name="Tripathy S."/>
        </authorList>
    </citation>
    <scope>NUCLEOTIDE SEQUENCE</scope>
    <source>
        <strain evidence="3">VB521301</strain>
    </source>
</reference>
<evidence type="ECO:0000313" key="4">
    <source>
        <dbReference type="Proteomes" id="UP000029738"/>
    </source>
</evidence>
<dbReference type="CDD" id="cd05228">
    <property type="entry name" value="AR_FR_like_1_SDR_e"/>
    <property type="match status" value="1"/>
</dbReference>
<dbReference type="InterPro" id="IPR051783">
    <property type="entry name" value="NAD(P)-dependent_oxidoreduct"/>
</dbReference>
<dbReference type="Pfam" id="PF01370">
    <property type="entry name" value="Epimerase"/>
    <property type="match status" value="1"/>
</dbReference>
<sequence>MKAFVTGSTGLLGNNLVRLLLQQGYSVKALVRSSAKASQVLSGLNVTLVKGDLLDIDSFANELSGCDVLFHTAAYFREYYQPGNHWQTLKDLNVNGTIKLLTEAEKQGIKKVIYVSSAGPLGMKESGEPGDESTPPAPEAFKNLYFKSKVLAENAIYEFLKQHSLPVVFILPGWMFGPGDAAPTAGGQLVLDYLNRKIPGIIDGGTCMVDARDVAQAMIHAVESGKGGERYIVGGQYYDFKALFHTLEKVSHVPSPKRQLPYSLTLILARFSDMYARLTHSKSVLPLDGIRIMYLKSQVSSAKAIEELGASFRPMEETLQDVIEWYRKHY</sequence>
<comment type="caution">
    <text evidence="3">The sequence shown here is derived from an EMBL/GenBank/DDBJ whole genome shotgun (WGS) entry which is preliminary data.</text>
</comment>
<dbReference type="STRING" id="1479485.DA73_0207270"/>
<reference evidence="2" key="2">
    <citation type="submission" date="2019-11" db="EMBL/GenBank/DDBJ databases">
        <title>Improved Assembly of Tolypothrix boutellei genome.</title>
        <authorList>
            <person name="Sarangi A.N."/>
            <person name="Mukherjee M."/>
            <person name="Ghosh S."/>
            <person name="Singh D."/>
            <person name="Das A."/>
            <person name="Kant S."/>
            <person name="Prusty A."/>
            <person name="Tripathy S."/>
        </authorList>
    </citation>
    <scope>NUCLEOTIDE SEQUENCE</scope>
    <source>
        <strain evidence="2">VB521301</strain>
    </source>
</reference>
<dbReference type="PANTHER" id="PTHR48079">
    <property type="entry name" value="PROTEIN YEEZ"/>
    <property type="match status" value="1"/>
</dbReference>
<evidence type="ECO:0000313" key="3">
    <source>
        <dbReference type="EMBL" id="KIE13185.1"/>
    </source>
</evidence>
<protein>
    <submittedName>
        <fullName evidence="3">3-beta hydroxysteroid dehydrogenase</fullName>
    </submittedName>
    <submittedName>
        <fullName evidence="2">SDR family oxidoreductase</fullName>
    </submittedName>
</protein>
<dbReference type="EMBL" id="JHEG02000019">
    <property type="protein sequence ID" value="KIE13185.1"/>
    <property type="molecule type" value="Genomic_DNA"/>
</dbReference>
<dbReference type="InterPro" id="IPR036291">
    <property type="entry name" value="NAD(P)-bd_dom_sf"/>
</dbReference>
<accession>A0A0C1RMI5</accession>
<evidence type="ECO:0000259" key="1">
    <source>
        <dbReference type="Pfam" id="PF01370"/>
    </source>
</evidence>
<dbReference type="SUPFAM" id="SSF51735">
    <property type="entry name" value="NAD(P)-binding Rossmann-fold domains"/>
    <property type="match status" value="1"/>
</dbReference>
<dbReference type="GO" id="GO:0005737">
    <property type="term" value="C:cytoplasm"/>
    <property type="evidence" value="ECO:0007669"/>
    <property type="project" value="TreeGrafter"/>
</dbReference>
<dbReference type="Gene3D" id="3.40.50.720">
    <property type="entry name" value="NAD(P)-binding Rossmann-like Domain"/>
    <property type="match status" value="1"/>
</dbReference>
<organism evidence="3">
    <name type="scientific">Tolypothrix bouteillei VB521301</name>
    <dbReference type="NCBI Taxonomy" id="1479485"/>
    <lineage>
        <taxon>Bacteria</taxon>
        <taxon>Bacillati</taxon>
        <taxon>Cyanobacteriota</taxon>
        <taxon>Cyanophyceae</taxon>
        <taxon>Nostocales</taxon>
        <taxon>Tolypothrichaceae</taxon>
        <taxon>Tolypothrix</taxon>
    </lineage>
</organism>
<gene>
    <name evidence="3" type="ORF">DA73_0207270</name>
    <name evidence="2" type="ORF">DA73_0400021890</name>
</gene>
<dbReference type="InterPro" id="IPR001509">
    <property type="entry name" value="Epimerase_deHydtase"/>
</dbReference>